<reference evidence="1 2" key="1">
    <citation type="submission" date="2024-10" db="EMBL/GenBank/DDBJ databases">
        <title>Updated reference genomes for cyclostephanoid diatoms.</title>
        <authorList>
            <person name="Roberts W.R."/>
            <person name="Alverson A.J."/>
        </authorList>
    </citation>
    <scope>NUCLEOTIDE SEQUENCE [LARGE SCALE GENOMIC DNA]</scope>
    <source>
        <strain evidence="1 2">AJA232-27</strain>
    </source>
</reference>
<dbReference type="InterPro" id="IPR009858">
    <property type="entry name" value="DUF1415"/>
</dbReference>
<dbReference type="Proteomes" id="UP001530293">
    <property type="component" value="Unassembled WGS sequence"/>
</dbReference>
<comment type="caution">
    <text evidence="1">The sequence shown here is derived from an EMBL/GenBank/DDBJ whole genome shotgun (WGS) entry which is preliminary data.</text>
</comment>
<dbReference type="AlphaFoldDB" id="A0ABD3MCT7"/>
<proteinExistence type="predicted"/>
<keyword evidence="2" id="KW-1185">Reference proteome</keyword>
<dbReference type="Pfam" id="PF07209">
    <property type="entry name" value="DUF1415"/>
    <property type="match status" value="1"/>
</dbReference>
<sequence length="293" mass="32688">MMYPHQDDDDTKYAREVRKWAMKIPVGLGLCPWAGTATKRGLLRITTCDGDTPTAVSHVLEHEIKLLIDNCGGTTPPPLSTTLLVCPHVTTWVEFQPFDDFLQSIGKNNNKCMLPSGMTDLVTLVAFHPKFLRWHALPDDIGIGSTVQSHWGTFGKKSVQTATATIIETNNIAFGLRKVKVRFHNVDLFGSGVDNRNQEQFVPTDWIHASNEGCAPLPLSTRTQLPDNIMHQSPYPTIHVIVNQDLASLCIRDVSRVKRLNAQRMTKLGWEGLERILGKGDDMATEEQEAVHN</sequence>
<gene>
    <name evidence="1" type="ORF">ACHAWU_001300</name>
</gene>
<accession>A0ABD3MCT7</accession>
<protein>
    <submittedName>
        <fullName evidence="1">Uncharacterized protein</fullName>
    </submittedName>
</protein>
<evidence type="ECO:0000313" key="2">
    <source>
        <dbReference type="Proteomes" id="UP001530293"/>
    </source>
</evidence>
<dbReference type="EMBL" id="JALLBG020000147">
    <property type="protein sequence ID" value="KAL3761784.1"/>
    <property type="molecule type" value="Genomic_DNA"/>
</dbReference>
<evidence type="ECO:0000313" key="1">
    <source>
        <dbReference type="EMBL" id="KAL3761784.1"/>
    </source>
</evidence>
<organism evidence="1 2">
    <name type="scientific">Discostella pseudostelligera</name>
    <dbReference type="NCBI Taxonomy" id="259834"/>
    <lineage>
        <taxon>Eukaryota</taxon>
        <taxon>Sar</taxon>
        <taxon>Stramenopiles</taxon>
        <taxon>Ochrophyta</taxon>
        <taxon>Bacillariophyta</taxon>
        <taxon>Coscinodiscophyceae</taxon>
        <taxon>Thalassiosirophycidae</taxon>
        <taxon>Stephanodiscales</taxon>
        <taxon>Stephanodiscaceae</taxon>
        <taxon>Discostella</taxon>
    </lineage>
</organism>
<name>A0ABD3MCT7_9STRA</name>